<dbReference type="Gene3D" id="2.170.270.10">
    <property type="entry name" value="SET domain"/>
    <property type="match status" value="1"/>
</dbReference>
<dbReference type="InterPro" id="IPR053209">
    <property type="entry name" value="Gramillin-biosynth_MTr"/>
</dbReference>
<dbReference type="PANTHER" id="PTHR47643:SF2">
    <property type="entry name" value="TPR DOMAIN PROTEIN (AFU_ORTHOLOGUE AFUA_5G12710)"/>
    <property type="match status" value="1"/>
</dbReference>
<dbReference type="InterPro" id="IPR001214">
    <property type="entry name" value="SET_dom"/>
</dbReference>
<sequence>MLAIREPYYVCCPDEVALDDLGAKMVSRIRVESPTDVICLGADDRLVIGLTWTDSPTALGTGLVPAKLSPEQAKLIGNERLKKGWLISAERAYTQGLTVDSKHTVLRLNRAHCRIKLSWFRGAFVDSQHALRSLLDIAPTDKSEWTESTHLSWLQKAYHRAVLALIGLRDWSVAHEHCIAFAEQFPGFLPASDLLAFTKARVDEAQTGIYDWASIYRGDRQPGGMTNVVADWVSPSFKMGYSPTSGGVRGVVADRTIEPGELLVVCKPFASVDPKELKDEANTVVTNLPTKQLESVAQAYLTRAMVDKVKDEPEAWDVLKKLYAGPAYSDPGLVDLSAFRLPGAPSDAEKEDELPNVDVSRLEGIRTYNSFAIKSVAIKETGPSTISLASEETPSGIYLVPSLFNHACFGNVSWNFWGDLMVLRSRQIILPGEELTISYYADHSFDERTRSLLKYGVDHCDCILCTDERLDTPAQRASRANSLADLFTYRDRLSDARATAQEGVYRQQRGTTAKFISLVRSIESTYAPGRSKSMMFELFAPFSILSDVHVNEVMSGMKDPREVSLLMDLAIEWERRALESCGFRGVDSDGKGTVTSGPFVHEMVCVSAGLSIVSLLDGLGRKEDAQRWASVVLDIHKIIFGGGKELMMVLWRGLLDSMDLISFFR</sequence>
<protein>
    <submittedName>
        <fullName evidence="2">Tetratricopeptide-like helical</fullName>
    </submittedName>
</protein>
<dbReference type="Gene3D" id="1.25.40.10">
    <property type="entry name" value="Tetratricopeptide repeat domain"/>
    <property type="match status" value="1"/>
</dbReference>
<dbReference type="EMBL" id="LN483167">
    <property type="protein sequence ID" value="CDZ96901.1"/>
    <property type="molecule type" value="Genomic_DNA"/>
</dbReference>
<proteinExistence type="predicted"/>
<reference evidence="2" key="1">
    <citation type="submission" date="2014-08" db="EMBL/GenBank/DDBJ databases">
        <authorList>
            <person name="Sharma Rahul"/>
            <person name="Thines Marco"/>
        </authorList>
    </citation>
    <scope>NUCLEOTIDE SEQUENCE</scope>
</reference>
<dbReference type="SUPFAM" id="SSF82199">
    <property type="entry name" value="SET domain"/>
    <property type="match status" value="1"/>
</dbReference>
<dbReference type="SUPFAM" id="SSF48452">
    <property type="entry name" value="TPR-like"/>
    <property type="match status" value="1"/>
</dbReference>
<dbReference type="Pfam" id="PF00856">
    <property type="entry name" value="SET"/>
    <property type="match status" value="1"/>
</dbReference>
<dbReference type="SMART" id="SM00317">
    <property type="entry name" value="SET"/>
    <property type="match status" value="1"/>
</dbReference>
<dbReference type="AlphaFoldDB" id="A0A0F7SEN2"/>
<dbReference type="PANTHER" id="PTHR47643">
    <property type="entry name" value="TPR DOMAIN PROTEIN (AFU_ORTHOLOGUE AFUA_5G12710)"/>
    <property type="match status" value="1"/>
</dbReference>
<name>A0A0F7SEN2_PHARH</name>
<dbReference type="InterPro" id="IPR011990">
    <property type="entry name" value="TPR-like_helical_dom_sf"/>
</dbReference>
<evidence type="ECO:0000259" key="1">
    <source>
        <dbReference type="PROSITE" id="PS50280"/>
    </source>
</evidence>
<feature type="domain" description="SET" evidence="1">
    <location>
        <begin position="235"/>
        <end position="440"/>
    </location>
</feature>
<evidence type="ECO:0000313" key="2">
    <source>
        <dbReference type="EMBL" id="CDZ96901.1"/>
    </source>
</evidence>
<organism evidence="2">
    <name type="scientific">Phaffia rhodozyma</name>
    <name type="common">Yeast</name>
    <name type="synonym">Xanthophyllomyces dendrorhous</name>
    <dbReference type="NCBI Taxonomy" id="264483"/>
    <lineage>
        <taxon>Eukaryota</taxon>
        <taxon>Fungi</taxon>
        <taxon>Dikarya</taxon>
        <taxon>Basidiomycota</taxon>
        <taxon>Agaricomycotina</taxon>
        <taxon>Tremellomycetes</taxon>
        <taxon>Cystofilobasidiales</taxon>
        <taxon>Mrakiaceae</taxon>
        <taxon>Phaffia</taxon>
    </lineage>
</organism>
<dbReference type="InterPro" id="IPR046341">
    <property type="entry name" value="SET_dom_sf"/>
</dbReference>
<accession>A0A0F7SEN2</accession>
<dbReference type="PROSITE" id="PS50280">
    <property type="entry name" value="SET"/>
    <property type="match status" value="1"/>
</dbReference>